<name>A0ABR1JCX5_9AGAR</name>
<dbReference type="Pfam" id="PF00067">
    <property type="entry name" value="p450"/>
    <property type="match status" value="1"/>
</dbReference>
<evidence type="ECO:0000256" key="5">
    <source>
        <dbReference type="ARBA" id="ARBA00022723"/>
    </source>
</evidence>
<keyword evidence="7 9" id="KW-0408">Iron</keyword>
<comment type="similarity">
    <text evidence="3 9">Belongs to the cytochrome P450 family.</text>
</comment>
<dbReference type="InterPro" id="IPR050364">
    <property type="entry name" value="Cytochrome_P450_fung"/>
</dbReference>
<dbReference type="PROSITE" id="PS00086">
    <property type="entry name" value="CYTOCHROME_P450"/>
    <property type="match status" value="1"/>
</dbReference>
<dbReference type="InterPro" id="IPR001128">
    <property type="entry name" value="Cyt_P450"/>
</dbReference>
<evidence type="ECO:0000256" key="4">
    <source>
        <dbReference type="ARBA" id="ARBA00022617"/>
    </source>
</evidence>
<comment type="pathway">
    <text evidence="2">Secondary metabolite biosynthesis.</text>
</comment>
<organism evidence="11 12">
    <name type="scientific">Marasmiellus scandens</name>
    <dbReference type="NCBI Taxonomy" id="2682957"/>
    <lineage>
        <taxon>Eukaryota</taxon>
        <taxon>Fungi</taxon>
        <taxon>Dikarya</taxon>
        <taxon>Basidiomycota</taxon>
        <taxon>Agaricomycotina</taxon>
        <taxon>Agaricomycetes</taxon>
        <taxon>Agaricomycetidae</taxon>
        <taxon>Agaricales</taxon>
        <taxon>Marasmiineae</taxon>
        <taxon>Omphalotaceae</taxon>
        <taxon>Marasmiellus</taxon>
    </lineage>
</organism>
<keyword evidence="10" id="KW-0812">Transmembrane</keyword>
<keyword evidence="4 9" id="KW-0349">Heme</keyword>
<dbReference type="EMBL" id="JBANRG010000024">
    <property type="protein sequence ID" value="KAK7454454.1"/>
    <property type="molecule type" value="Genomic_DNA"/>
</dbReference>
<evidence type="ECO:0000256" key="8">
    <source>
        <dbReference type="ARBA" id="ARBA00023033"/>
    </source>
</evidence>
<accession>A0ABR1JCX5</accession>
<protein>
    <recommendedName>
        <fullName evidence="13">Cytochrome P450</fullName>
    </recommendedName>
</protein>
<keyword evidence="10" id="KW-1133">Transmembrane helix</keyword>
<proteinExistence type="inferred from homology"/>
<evidence type="ECO:0000313" key="12">
    <source>
        <dbReference type="Proteomes" id="UP001498398"/>
    </source>
</evidence>
<dbReference type="PRINTS" id="PR00463">
    <property type="entry name" value="EP450I"/>
</dbReference>
<evidence type="ECO:0000256" key="10">
    <source>
        <dbReference type="SAM" id="Phobius"/>
    </source>
</evidence>
<reference evidence="11 12" key="1">
    <citation type="submission" date="2024-01" db="EMBL/GenBank/DDBJ databases">
        <title>A draft genome for the cacao thread blight pathogen Marasmiellus scandens.</title>
        <authorList>
            <person name="Baruah I.K."/>
            <person name="Leung J."/>
            <person name="Bukari Y."/>
            <person name="Amoako-Attah I."/>
            <person name="Meinhardt L.W."/>
            <person name="Bailey B.A."/>
            <person name="Cohen S.P."/>
        </authorList>
    </citation>
    <scope>NUCLEOTIDE SEQUENCE [LARGE SCALE GENOMIC DNA]</scope>
    <source>
        <strain evidence="11 12">GH-19</strain>
    </source>
</reference>
<dbReference type="PRINTS" id="PR00385">
    <property type="entry name" value="P450"/>
</dbReference>
<keyword evidence="5 9" id="KW-0479">Metal-binding</keyword>
<evidence type="ECO:0000256" key="7">
    <source>
        <dbReference type="ARBA" id="ARBA00023004"/>
    </source>
</evidence>
<sequence>MSFSAVLARSSFSTLQTFTLCLGVIVLYLYLKQRRARQLANPQGLSTPPGPKPLPILGNIFDIPREKEAATYYKMAQEFGDLVHMSVLGQNILIVNSFQTANELFEKRSSNYSDRNEMPMIKDLMGWDFSFGHMPYGPRWKTHRTMFHRQFQSSVVASFWPTQLKEAHKLLRRMVRQPKDLINHLRFNSASTIMNVTYGIEIADGDEDDHYIIVAETALEGMAKAAHPGAFLVDIFPVLKYVPDWFPFADFKKKAKHWKKYVMQMKNTPFESVKNALKQGTASPSFVSNLLNDMDLQKRSSPSEEEIIRNCAGLAYAAGAESVVSSLSSFFLAMILHPTVQTRARAELDRVVGSGPSRLPDFGDRGSLPYIDAIVKETLRWSPVAPLGLPHMVTKDDEFRGYHIKAGTLVMGNSWTILHDPQVWEEPLKFNPDRFLDESGAVAGSGNGLTPNDPISVAFGYGRRICPGRFMAEAQLWVSIACILTAFEVSSPDPDLSAGKKEFGEMFKSGMICHPEPFDYELKVRNEKARELIEQTVDL</sequence>
<dbReference type="Proteomes" id="UP001498398">
    <property type="component" value="Unassembled WGS sequence"/>
</dbReference>
<keyword evidence="6 9" id="KW-0560">Oxidoreductase</keyword>
<evidence type="ECO:0000313" key="11">
    <source>
        <dbReference type="EMBL" id="KAK7454454.1"/>
    </source>
</evidence>
<feature type="transmembrane region" description="Helical" evidence="10">
    <location>
        <begin position="12"/>
        <end position="31"/>
    </location>
</feature>
<evidence type="ECO:0000256" key="3">
    <source>
        <dbReference type="ARBA" id="ARBA00010617"/>
    </source>
</evidence>
<keyword evidence="12" id="KW-1185">Reference proteome</keyword>
<keyword evidence="8 9" id="KW-0503">Monooxygenase</keyword>
<dbReference type="CDD" id="cd11065">
    <property type="entry name" value="CYP64-like"/>
    <property type="match status" value="1"/>
</dbReference>
<keyword evidence="10" id="KW-0472">Membrane</keyword>
<comment type="cofactor">
    <cofactor evidence="1">
        <name>heme</name>
        <dbReference type="ChEBI" id="CHEBI:30413"/>
    </cofactor>
</comment>
<evidence type="ECO:0008006" key="13">
    <source>
        <dbReference type="Google" id="ProtNLM"/>
    </source>
</evidence>
<dbReference type="SUPFAM" id="SSF48264">
    <property type="entry name" value="Cytochrome P450"/>
    <property type="match status" value="1"/>
</dbReference>
<comment type="caution">
    <text evidence="11">The sequence shown here is derived from an EMBL/GenBank/DDBJ whole genome shotgun (WGS) entry which is preliminary data.</text>
</comment>
<gene>
    <name evidence="11" type="ORF">VKT23_011210</name>
</gene>
<dbReference type="PANTHER" id="PTHR46300:SF7">
    <property type="entry name" value="P450, PUTATIVE (EUROFUNG)-RELATED"/>
    <property type="match status" value="1"/>
</dbReference>
<dbReference type="InterPro" id="IPR017972">
    <property type="entry name" value="Cyt_P450_CS"/>
</dbReference>
<evidence type="ECO:0000256" key="2">
    <source>
        <dbReference type="ARBA" id="ARBA00005179"/>
    </source>
</evidence>
<evidence type="ECO:0000256" key="9">
    <source>
        <dbReference type="RuleBase" id="RU000461"/>
    </source>
</evidence>
<dbReference type="Gene3D" id="1.10.630.10">
    <property type="entry name" value="Cytochrome P450"/>
    <property type="match status" value="1"/>
</dbReference>
<evidence type="ECO:0000256" key="1">
    <source>
        <dbReference type="ARBA" id="ARBA00001971"/>
    </source>
</evidence>
<dbReference type="PANTHER" id="PTHR46300">
    <property type="entry name" value="P450, PUTATIVE (EUROFUNG)-RELATED-RELATED"/>
    <property type="match status" value="1"/>
</dbReference>
<dbReference type="InterPro" id="IPR002401">
    <property type="entry name" value="Cyt_P450_E_grp-I"/>
</dbReference>
<dbReference type="InterPro" id="IPR036396">
    <property type="entry name" value="Cyt_P450_sf"/>
</dbReference>
<evidence type="ECO:0000256" key="6">
    <source>
        <dbReference type="ARBA" id="ARBA00023002"/>
    </source>
</evidence>